<sequence>MDRQWAVEESATVAVRPEVAYRAVAELRRMGEWSPECRAVWVRRGPAGVGTRFVGWNRKGWLLWFTTGRVTVADQGREFAFRVVTFGLPVAEWGYRFQPAGDGGSTVTEYWTDLRRGRGARLTEVLGRIFSGTRAEDRAAVNRAGMRTTLERLRHSLEGRSTEGRQAR</sequence>
<dbReference type="KEGG" id="kcm:ABWK59_13895"/>
<dbReference type="Gene3D" id="3.30.530.20">
    <property type="match status" value="1"/>
</dbReference>
<accession>A0AAU8JUD5</accession>
<dbReference type="RefSeq" id="WP_354640893.1">
    <property type="nucleotide sequence ID" value="NZ_CP159872.1"/>
</dbReference>
<gene>
    <name evidence="1" type="ORF">ABWK59_13895</name>
</gene>
<dbReference type="EMBL" id="CP159872">
    <property type="protein sequence ID" value="XCM79932.1"/>
    <property type="molecule type" value="Genomic_DNA"/>
</dbReference>
<reference evidence="1" key="1">
    <citation type="submission" date="2024-06" db="EMBL/GenBank/DDBJ databases">
        <title>The genome sequences of Kitasatospora sp. strain HUAS MG31.</title>
        <authorList>
            <person name="Mo P."/>
        </authorList>
    </citation>
    <scope>NUCLEOTIDE SEQUENCE</scope>
    <source>
        <strain evidence="1">HUAS MG31</strain>
    </source>
</reference>
<dbReference type="CDD" id="cd07812">
    <property type="entry name" value="SRPBCC"/>
    <property type="match status" value="1"/>
</dbReference>
<evidence type="ECO:0000313" key="1">
    <source>
        <dbReference type="EMBL" id="XCM79932.1"/>
    </source>
</evidence>
<dbReference type="Pfam" id="PF10604">
    <property type="entry name" value="Polyketide_cyc2"/>
    <property type="match status" value="1"/>
</dbReference>
<proteinExistence type="predicted"/>
<dbReference type="SUPFAM" id="SSF55961">
    <property type="entry name" value="Bet v1-like"/>
    <property type="match status" value="1"/>
</dbReference>
<name>A0AAU8JUD5_9ACTN</name>
<protein>
    <submittedName>
        <fullName evidence="1">SRPBCC family protein</fullName>
    </submittedName>
</protein>
<dbReference type="InterPro" id="IPR019587">
    <property type="entry name" value="Polyketide_cyclase/dehydratase"/>
</dbReference>
<dbReference type="InterPro" id="IPR023393">
    <property type="entry name" value="START-like_dom_sf"/>
</dbReference>
<organism evidence="1">
    <name type="scientific">Kitasatospora camelliae</name>
    <dbReference type="NCBI Taxonomy" id="3156397"/>
    <lineage>
        <taxon>Bacteria</taxon>
        <taxon>Bacillati</taxon>
        <taxon>Actinomycetota</taxon>
        <taxon>Actinomycetes</taxon>
        <taxon>Kitasatosporales</taxon>
        <taxon>Streptomycetaceae</taxon>
        <taxon>Kitasatospora</taxon>
    </lineage>
</organism>
<dbReference type="AlphaFoldDB" id="A0AAU8JUD5"/>